<evidence type="ECO:0000256" key="1">
    <source>
        <dbReference type="SAM" id="MobiDB-lite"/>
    </source>
</evidence>
<protein>
    <submittedName>
        <fullName evidence="2">Uncharacterized protein</fullName>
    </submittedName>
</protein>
<reference evidence="2" key="2">
    <citation type="journal article" date="2015" name="Data Brief">
        <title>Shoot transcriptome of the giant reed, Arundo donax.</title>
        <authorList>
            <person name="Barrero R.A."/>
            <person name="Guerrero F.D."/>
            <person name="Moolhuijzen P."/>
            <person name="Goolsby J.A."/>
            <person name="Tidwell J."/>
            <person name="Bellgard S.E."/>
            <person name="Bellgard M.I."/>
        </authorList>
    </citation>
    <scope>NUCLEOTIDE SEQUENCE</scope>
    <source>
        <tissue evidence="2">Shoot tissue taken approximately 20 cm above the soil surface</tissue>
    </source>
</reference>
<feature type="region of interest" description="Disordered" evidence="1">
    <location>
        <begin position="1"/>
        <end position="24"/>
    </location>
</feature>
<proteinExistence type="predicted"/>
<name>A0A0A8XWD1_ARUDO</name>
<feature type="compositionally biased region" description="Basic and acidic residues" evidence="1">
    <location>
        <begin position="15"/>
        <end position="24"/>
    </location>
</feature>
<organism evidence="2">
    <name type="scientific">Arundo donax</name>
    <name type="common">Giant reed</name>
    <name type="synonym">Donax arundinaceus</name>
    <dbReference type="NCBI Taxonomy" id="35708"/>
    <lineage>
        <taxon>Eukaryota</taxon>
        <taxon>Viridiplantae</taxon>
        <taxon>Streptophyta</taxon>
        <taxon>Embryophyta</taxon>
        <taxon>Tracheophyta</taxon>
        <taxon>Spermatophyta</taxon>
        <taxon>Magnoliopsida</taxon>
        <taxon>Liliopsida</taxon>
        <taxon>Poales</taxon>
        <taxon>Poaceae</taxon>
        <taxon>PACMAD clade</taxon>
        <taxon>Arundinoideae</taxon>
        <taxon>Arundineae</taxon>
        <taxon>Arundo</taxon>
    </lineage>
</organism>
<reference evidence="2" key="1">
    <citation type="submission" date="2014-09" db="EMBL/GenBank/DDBJ databases">
        <authorList>
            <person name="Magalhaes I.L.F."/>
            <person name="Oliveira U."/>
            <person name="Santos F.R."/>
            <person name="Vidigal T.H.D.A."/>
            <person name="Brescovit A.D."/>
            <person name="Santos A.J."/>
        </authorList>
    </citation>
    <scope>NUCLEOTIDE SEQUENCE</scope>
    <source>
        <tissue evidence="2">Shoot tissue taken approximately 20 cm above the soil surface</tissue>
    </source>
</reference>
<evidence type="ECO:0000313" key="2">
    <source>
        <dbReference type="EMBL" id="JAD17053.1"/>
    </source>
</evidence>
<dbReference type="EMBL" id="GBRH01280842">
    <property type="protein sequence ID" value="JAD17053.1"/>
    <property type="molecule type" value="Transcribed_RNA"/>
</dbReference>
<dbReference type="AlphaFoldDB" id="A0A0A8XWD1"/>
<sequence>MGKWCTSSKKFKKGIRGDSKKKES</sequence>
<accession>A0A0A8XWD1</accession>